<sequence>MRDDAAGRQPSQAGSDGHDVVRPLESTVEVQARSQDADSPDVISELGMKVFRIRKLKGELAKNMSQGTERRALQERDRERCMGLEREAQENRARAADLSAEAQRLQEQLLSVKRKAAKHESEAKRLDVEADEKKEECVQREMTVAEGEKRCSDLDRELSALKAALDIDWTSS</sequence>
<evidence type="ECO:0000256" key="2">
    <source>
        <dbReference type="SAM" id="MobiDB-lite"/>
    </source>
</evidence>
<feature type="coiled-coil region" evidence="1">
    <location>
        <begin position="81"/>
        <end position="164"/>
    </location>
</feature>
<evidence type="ECO:0000313" key="4">
    <source>
        <dbReference type="Proteomes" id="UP000192596"/>
    </source>
</evidence>
<name>A0A1V8S833_9PEZI</name>
<dbReference type="AlphaFoldDB" id="A0A1V8S833"/>
<comment type="caution">
    <text evidence="3">The sequence shown here is derived from an EMBL/GenBank/DDBJ whole genome shotgun (WGS) entry which is preliminary data.</text>
</comment>
<dbReference type="InParanoid" id="A0A1V8S833"/>
<evidence type="ECO:0000313" key="3">
    <source>
        <dbReference type="EMBL" id="OQN95404.1"/>
    </source>
</evidence>
<keyword evidence="1" id="KW-0175">Coiled coil</keyword>
<feature type="region of interest" description="Disordered" evidence="2">
    <location>
        <begin position="1"/>
        <end position="41"/>
    </location>
</feature>
<organism evidence="3 4">
    <name type="scientific">Cryoendolithus antarcticus</name>
    <dbReference type="NCBI Taxonomy" id="1507870"/>
    <lineage>
        <taxon>Eukaryota</taxon>
        <taxon>Fungi</taxon>
        <taxon>Dikarya</taxon>
        <taxon>Ascomycota</taxon>
        <taxon>Pezizomycotina</taxon>
        <taxon>Dothideomycetes</taxon>
        <taxon>Dothideomycetidae</taxon>
        <taxon>Cladosporiales</taxon>
        <taxon>Cladosporiaceae</taxon>
        <taxon>Cryoendolithus</taxon>
    </lineage>
</organism>
<dbReference type="Proteomes" id="UP000192596">
    <property type="component" value="Unassembled WGS sequence"/>
</dbReference>
<proteinExistence type="predicted"/>
<dbReference type="EMBL" id="NAJO01000098">
    <property type="protein sequence ID" value="OQN95404.1"/>
    <property type="molecule type" value="Genomic_DNA"/>
</dbReference>
<gene>
    <name evidence="3" type="ORF">B0A48_18590</name>
</gene>
<evidence type="ECO:0000256" key="1">
    <source>
        <dbReference type="SAM" id="Coils"/>
    </source>
</evidence>
<accession>A0A1V8S833</accession>
<protein>
    <submittedName>
        <fullName evidence="3">Uncharacterized protein</fullName>
    </submittedName>
</protein>
<reference evidence="4" key="1">
    <citation type="submission" date="2017-03" db="EMBL/GenBank/DDBJ databases">
        <title>Genomes of endolithic fungi from Antarctica.</title>
        <authorList>
            <person name="Coleine C."/>
            <person name="Masonjones S."/>
            <person name="Stajich J.E."/>
        </authorList>
    </citation>
    <scope>NUCLEOTIDE SEQUENCE [LARGE SCALE GENOMIC DNA]</scope>
    <source>
        <strain evidence="4">CCFEE 5527</strain>
    </source>
</reference>
<keyword evidence="4" id="KW-1185">Reference proteome</keyword>